<evidence type="ECO:0000313" key="2">
    <source>
        <dbReference type="EMBL" id="OQR67244.1"/>
    </source>
</evidence>
<keyword evidence="1" id="KW-1133">Transmembrane helix</keyword>
<name>A0A1V9X161_9ACAR</name>
<dbReference type="SUPFAM" id="SSF103473">
    <property type="entry name" value="MFS general substrate transporter"/>
    <property type="match status" value="1"/>
</dbReference>
<proteinExistence type="predicted"/>
<evidence type="ECO:0000313" key="3">
    <source>
        <dbReference type="Proteomes" id="UP000192247"/>
    </source>
</evidence>
<organism evidence="2 3">
    <name type="scientific">Tropilaelaps mercedesae</name>
    <dbReference type="NCBI Taxonomy" id="418985"/>
    <lineage>
        <taxon>Eukaryota</taxon>
        <taxon>Metazoa</taxon>
        <taxon>Ecdysozoa</taxon>
        <taxon>Arthropoda</taxon>
        <taxon>Chelicerata</taxon>
        <taxon>Arachnida</taxon>
        <taxon>Acari</taxon>
        <taxon>Parasitiformes</taxon>
        <taxon>Mesostigmata</taxon>
        <taxon>Gamasina</taxon>
        <taxon>Dermanyssoidea</taxon>
        <taxon>Laelapidae</taxon>
        <taxon>Tropilaelaps</taxon>
    </lineage>
</organism>
<dbReference type="InterPro" id="IPR036259">
    <property type="entry name" value="MFS_trans_sf"/>
</dbReference>
<dbReference type="Gene3D" id="1.20.1250.20">
    <property type="entry name" value="MFS general substrate transporter like domains"/>
    <property type="match status" value="1"/>
</dbReference>
<dbReference type="AlphaFoldDB" id="A0A1V9X161"/>
<dbReference type="Proteomes" id="UP000192247">
    <property type="component" value="Unassembled WGS sequence"/>
</dbReference>
<dbReference type="OrthoDB" id="6511931at2759"/>
<comment type="caution">
    <text evidence="2">The sequence shown here is derived from an EMBL/GenBank/DDBJ whole genome shotgun (WGS) entry which is preliminary data.</text>
</comment>
<accession>A0A1V9X161</accession>
<keyword evidence="3" id="KW-1185">Reference proteome</keyword>
<feature type="non-terminal residue" evidence="2">
    <location>
        <position position="1"/>
    </location>
</feature>
<reference evidence="2 3" key="1">
    <citation type="journal article" date="2017" name="Gigascience">
        <title>Draft genome of the honey bee ectoparasitic mite, Tropilaelaps mercedesae, is shaped by the parasitic life history.</title>
        <authorList>
            <person name="Dong X."/>
            <person name="Armstrong S.D."/>
            <person name="Xia D."/>
            <person name="Makepeace B.L."/>
            <person name="Darby A.C."/>
            <person name="Kadowaki T."/>
        </authorList>
    </citation>
    <scope>NUCLEOTIDE SEQUENCE [LARGE SCALE GENOMIC DNA]</scope>
    <source>
        <strain evidence="2">Wuxi-XJTLU</strain>
    </source>
</reference>
<keyword evidence="1" id="KW-0812">Transmembrane</keyword>
<dbReference type="EMBL" id="MNPL01029448">
    <property type="protein sequence ID" value="OQR67244.1"/>
    <property type="molecule type" value="Genomic_DNA"/>
</dbReference>
<protein>
    <submittedName>
        <fullName evidence="2">Uncharacterized protein</fullName>
    </submittedName>
</protein>
<keyword evidence="1" id="KW-0472">Membrane</keyword>
<feature type="transmembrane region" description="Helical" evidence="1">
    <location>
        <begin position="67"/>
        <end position="88"/>
    </location>
</feature>
<dbReference type="InParanoid" id="A0A1V9X161"/>
<sequence length="111" mass="12127">ADLKGVHQNVYGYIFSVFKLFMFVGSITSEKLIEKFGPAPVYVAGLIGTFLFDICIGSLFWVNDTKIFLGLTFPLVIAGGFLACSYSVSMYSMVTERFSNKPGLIIVSTGC</sequence>
<evidence type="ECO:0000256" key="1">
    <source>
        <dbReference type="SAM" id="Phobius"/>
    </source>
</evidence>
<gene>
    <name evidence="2" type="ORF">BIW11_13638</name>
</gene>
<feature type="transmembrane region" description="Helical" evidence="1">
    <location>
        <begin position="41"/>
        <end position="61"/>
    </location>
</feature>
<feature type="transmembrane region" description="Helical" evidence="1">
    <location>
        <begin position="12"/>
        <end position="29"/>
    </location>
</feature>